<evidence type="ECO:0000313" key="3">
    <source>
        <dbReference type="EMBL" id="MFC4502415.1"/>
    </source>
</evidence>
<sequence length="247" mass="26818">MTRTLTLLHDPADPELDLVVMPFGGGGPTAFLPWTRRIRPSWRLSAVCLPGRGARFTEPFHTDAQAAAQEVAAAIRSSRLRSSPRPLVLFGHSLGALLARDVAALVPAELLCVAGCSPPTDRGRSGFEAEPEHVVREFTRSLGLADPGMLEEVVTLTTPVFRADLALYDGYRAPATPLACDVVAYYGDRDDVPAQAWSRHTTGRAAVVRLPGDHYFVQRAPGPLVADLERRAGRVPPLHHREVKARP</sequence>
<dbReference type="Gene3D" id="3.40.50.1820">
    <property type="entry name" value="alpha/beta hydrolase"/>
    <property type="match status" value="1"/>
</dbReference>
<dbReference type="InterPro" id="IPR029058">
    <property type="entry name" value="AB_hydrolase_fold"/>
</dbReference>
<dbReference type="InterPro" id="IPR001031">
    <property type="entry name" value="Thioesterase"/>
</dbReference>
<proteinExistence type="inferred from homology"/>
<name>A0ABV9AUN3_9ACTN</name>
<reference evidence="4" key="1">
    <citation type="journal article" date="2019" name="Int. J. Syst. Evol. Microbiol.">
        <title>The Global Catalogue of Microorganisms (GCM) 10K type strain sequencing project: providing services to taxonomists for standard genome sequencing and annotation.</title>
        <authorList>
            <consortium name="The Broad Institute Genomics Platform"/>
            <consortium name="The Broad Institute Genome Sequencing Center for Infectious Disease"/>
            <person name="Wu L."/>
            <person name="Ma J."/>
        </authorList>
    </citation>
    <scope>NUCLEOTIDE SEQUENCE [LARGE SCALE GENOMIC DNA]</scope>
    <source>
        <strain evidence="4">CGMCC 4.7177</strain>
    </source>
</reference>
<evidence type="ECO:0000313" key="4">
    <source>
        <dbReference type="Proteomes" id="UP001595839"/>
    </source>
</evidence>
<feature type="domain" description="Thioesterase" evidence="2">
    <location>
        <begin position="18"/>
        <end position="217"/>
    </location>
</feature>
<protein>
    <submittedName>
        <fullName evidence="3">Thioesterase II family protein</fullName>
    </submittedName>
</protein>
<dbReference type="EMBL" id="JBHSFK010000015">
    <property type="protein sequence ID" value="MFC4502415.1"/>
    <property type="molecule type" value="Genomic_DNA"/>
</dbReference>
<dbReference type="InterPro" id="IPR012223">
    <property type="entry name" value="TEII"/>
</dbReference>
<accession>A0ABV9AUN3</accession>
<comment type="caution">
    <text evidence="3">The sequence shown here is derived from an EMBL/GenBank/DDBJ whole genome shotgun (WGS) entry which is preliminary data.</text>
</comment>
<dbReference type="RefSeq" id="WP_381175079.1">
    <property type="nucleotide sequence ID" value="NZ_JBHSFK010000015.1"/>
</dbReference>
<dbReference type="Pfam" id="PF00975">
    <property type="entry name" value="Thioesterase"/>
    <property type="match status" value="1"/>
</dbReference>
<gene>
    <name evidence="3" type="ORF">ACFPIH_23280</name>
</gene>
<comment type="similarity">
    <text evidence="1">Belongs to the thioesterase family.</text>
</comment>
<dbReference type="Proteomes" id="UP001595839">
    <property type="component" value="Unassembled WGS sequence"/>
</dbReference>
<dbReference type="PANTHER" id="PTHR11487:SF0">
    <property type="entry name" value="S-ACYL FATTY ACID SYNTHASE THIOESTERASE, MEDIUM CHAIN"/>
    <property type="match status" value="1"/>
</dbReference>
<dbReference type="PANTHER" id="PTHR11487">
    <property type="entry name" value="THIOESTERASE"/>
    <property type="match status" value="1"/>
</dbReference>
<organism evidence="3 4">
    <name type="scientific">Streptomyces vulcanius</name>
    <dbReference type="NCBI Taxonomy" id="1441876"/>
    <lineage>
        <taxon>Bacteria</taxon>
        <taxon>Bacillati</taxon>
        <taxon>Actinomycetota</taxon>
        <taxon>Actinomycetes</taxon>
        <taxon>Kitasatosporales</taxon>
        <taxon>Streptomycetaceae</taxon>
        <taxon>Streptomyces</taxon>
    </lineage>
</organism>
<evidence type="ECO:0000259" key="2">
    <source>
        <dbReference type="Pfam" id="PF00975"/>
    </source>
</evidence>
<evidence type="ECO:0000256" key="1">
    <source>
        <dbReference type="ARBA" id="ARBA00007169"/>
    </source>
</evidence>
<keyword evidence="4" id="KW-1185">Reference proteome</keyword>
<dbReference type="SUPFAM" id="SSF53474">
    <property type="entry name" value="alpha/beta-Hydrolases"/>
    <property type="match status" value="1"/>
</dbReference>